<dbReference type="OrthoDB" id="38531at2759"/>
<dbReference type="SUPFAM" id="SSF53448">
    <property type="entry name" value="Nucleotide-diphospho-sugar transferases"/>
    <property type="match status" value="1"/>
</dbReference>
<protein>
    <recommendedName>
        <fullName evidence="6">Glycosyltransferase 2-like domain-containing protein</fullName>
    </recommendedName>
</protein>
<evidence type="ECO:0000313" key="5">
    <source>
        <dbReference type="Proteomes" id="UP001149163"/>
    </source>
</evidence>
<reference evidence="4" key="1">
    <citation type="submission" date="2022-11" db="EMBL/GenBank/DDBJ databases">
        <authorList>
            <person name="Petersen C."/>
        </authorList>
    </citation>
    <scope>NUCLEOTIDE SEQUENCE</scope>
    <source>
        <strain evidence="4">IBT 26290</strain>
    </source>
</reference>
<evidence type="ECO:0000313" key="4">
    <source>
        <dbReference type="EMBL" id="KAJ5153563.1"/>
    </source>
</evidence>
<accession>A0A9W9LGF5</accession>
<feature type="transmembrane region" description="Helical" evidence="1">
    <location>
        <begin position="801"/>
        <end position="819"/>
    </location>
</feature>
<dbReference type="RefSeq" id="XP_056539871.1">
    <property type="nucleotide sequence ID" value="XM_056692165.1"/>
</dbReference>
<feature type="transmembrane region" description="Helical" evidence="1">
    <location>
        <begin position="638"/>
        <end position="656"/>
    </location>
</feature>
<dbReference type="InterPro" id="IPR001173">
    <property type="entry name" value="Glyco_trans_2-like"/>
</dbReference>
<dbReference type="Pfam" id="PF25550">
    <property type="entry name" value="DUF7928"/>
    <property type="match status" value="1"/>
</dbReference>
<keyword evidence="1" id="KW-0812">Transmembrane</keyword>
<gene>
    <name evidence="4" type="ORF">N7482_010041</name>
</gene>
<dbReference type="Gene3D" id="3.90.550.10">
    <property type="entry name" value="Spore Coat Polysaccharide Biosynthesis Protein SpsA, Chain A"/>
    <property type="match status" value="1"/>
</dbReference>
<evidence type="ECO:0000259" key="3">
    <source>
        <dbReference type="Pfam" id="PF25550"/>
    </source>
</evidence>
<feature type="transmembrane region" description="Helical" evidence="1">
    <location>
        <begin position="746"/>
        <end position="770"/>
    </location>
</feature>
<organism evidence="4 5">
    <name type="scientific">Penicillium canariense</name>
    <dbReference type="NCBI Taxonomy" id="189055"/>
    <lineage>
        <taxon>Eukaryota</taxon>
        <taxon>Fungi</taxon>
        <taxon>Dikarya</taxon>
        <taxon>Ascomycota</taxon>
        <taxon>Pezizomycotina</taxon>
        <taxon>Eurotiomycetes</taxon>
        <taxon>Eurotiomycetidae</taxon>
        <taxon>Eurotiales</taxon>
        <taxon>Aspergillaceae</taxon>
        <taxon>Penicillium</taxon>
    </lineage>
</organism>
<comment type="caution">
    <text evidence="4">The sequence shown here is derived from an EMBL/GenBank/DDBJ whole genome shotgun (WGS) entry which is preliminary data.</text>
</comment>
<dbReference type="AlphaFoldDB" id="A0A9W9LGF5"/>
<dbReference type="InterPro" id="IPR029044">
    <property type="entry name" value="Nucleotide-diphossugar_trans"/>
</dbReference>
<feature type="transmembrane region" description="Helical" evidence="1">
    <location>
        <begin position="706"/>
        <end position="726"/>
    </location>
</feature>
<dbReference type="GeneID" id="81431341"/>
<keyword evidence="5" id="KW-1185">Reference proteome</keyword>
<dbReference type="PANTHER" id="PTHR35408">
    <property type="entry name" value="CHROMOSOME 15, WHOLE GENOME SHOTGUN SEQUENCE"/>
    <property type="match status" value="1"/>
</dbReference>
<dbReference type="EMBL" id="JAPQKN010000007">
    <property type="protein sequence ID" value="KAJ5153563.1"/>
    <property type="molecule type" value="Genomic_DNA"/>
</dbReference>
<dbReference type="Pfam" id="PF13632">
    <property type="entry name" value="Glyco_trans_2_3"/>
    <property type="match status" value="1"/>
</dbReference>
<dbReference type="InterPro" id="IPR057688">
    <property type="entry name" value="DUF7928"/>
</dbReference>
<feature type="transmembrane region" description="Helical" evidence="1">
    <location>
        <begin position="262"/>
        <end position="287"/>
    </location>
</feature>
<evidence type="ECO:0008006" key="6">
    <source>
        <dbReference type="Google" id="ProtNLM"/>
    </source>
</evidence>
<feature type="transmembrane region" description="Helical" evidence="1">
    <location>
        <begin position="826"/>
        <end position="849"/>
    </location>
</feature>
<keyword evidence="1" id="KW-0472">Membrane</keyword>
<dbReference type="PANTHER" id="PTHR35408:SF2">
    <property type="entry name" value="GLYCOSYLTRANSFERASE 2-LIKE DOMAIN-CONTAINING PROTEIN"/>
    <property type="match status" value="1"/>
</dbReference>
<proteinExistence type="predicted"/>
<keyword evidence="1" id="KW-1133">Transmembrane helix</keyword>
<feature type="transmembrane region" description="Helical" evidence="1">
    <location>
        <begin position="668"/>
        <end position="694"/>
    </location>
</feature>
<feature type="domain" description="DUF7928" evidence="3">
    <location>
        <begin position="15"/>
        <end position="165"/>
    </location>
</feature>
<reference evidence="4" key="2">
    <citation type="journal article" date="2023" name="IMA Fungus">
        <title>Comparative genomic study of the Penicillium genus elucidates a diverse pangenome and 15 lateral gene transfer events.</title>
        <authorList>
            <person name="Petersen C."/>
            <person name="Sorensen T."/>
            <person name="Nielsen M.R."/>
            <person name="Sondergaard T.E."/>
            <person name="Sorensen J.L."/>
            <person name="Fitzpatrick D.A."/>
            <person name="Frisvad J.C."/>
            <person name="Nielsen K.L."/>
        </authorList>
    </citation>
    <scope>NUCLEOTIDE SEQUENCE</scope>
    <source>
        <strain evidence="4">IBT 26290</strain>
    </source>
</reference>
<feature type="transmembrane region" description="Helical" evidence="1">
    <location>
        <begin position="222"/>
        <end position="250"/>
    </location>
</feature>
<sequence length="858" mass="96504">MVNGQHTDIYRGWQVIQHLYAKLTANQWLPSSAEQHGRCSGLLLRKSRDTYICEPETVSLELLEAVRKLNVDVAFTMSTETTNVILNALQPQQTELSLPNGELVQIIPSLGDIASSCHAVKKFQYAALITEERLLLVWHDEVDKILHHTAAVEEKLLSLIWGTAKPLFISPTDAYTMTPSTASISMPYLSSNAKEAIPTVNAVDATFDEEAGDRSESLDRPLALISAVYVGIALGLIVFLLLGVGISKIFYEILMDGNYIRLALLSTIPVFLLFGIFFMIVVFGNIFQVFGPTKNIATNTRYHSAIKPNLSTAYSRGFVPPRITIQMPVYTESLQAVIIPTVTSLTAAISHYESHGGSANIFINDDGFAYMNEGQQRERMNFYQDNNIAWVARPKNNSECGYVRKGKFKKASNMNFALNVSTKVERQMLSMISENEVDGKAVFINTAEEAQYYQQALAEVLASDSRIKGAGDIRIGEYILIVDSDTKVPVDCLLYGAAEMFLSPEVAIVQHSTGVMQVSWDYFENGITFFTNLIYSSIRFAVGSGETAPFVGHNAFLRWKAIQSVGRPDEGYVAYWSESHVSEDFDVALRLQIKGSIIRLASYHGEEFKEGVSLTIYDELARWEKYAYGCNELVFNPIYIWLWRGPFTKLFMTFMWSNLQLSSKITILGYISSYYALASAFSMTLLNYFLVGWFNGFLDKYYMDSWKVFLSLVIVFSLLGNVCLAIMRYRLGQKTFWSALFENFKWLPLMAVFFGGLSFHLSVAILSHMFQVNVSWGATSKEKEESNFFKEVPKIIKSFKWMYAIMIPVVGSMIYLGCFAPDGWRISGVICTVPMAITLSCHLMMPLLLNPSLVVFNY</sequence>
<feature type="domain" description="Glycosyltransferase 2-like" evidence="2">
    <location>
        <begin position="478"/>
        <end position="690"/>
    </location>
</feature>
<dbReference type="Proteomes" id="UP001149163">
    <property type="component" value="Unassembled WGS sequence"/>
</dbReference>
<evidence type="ECO:0000259" key="2">
    <source>
        <dbReference type="Pfam" id="PF13632"/>
    </source>
</evidence>
<name>A0A9W9LGF5_9EURO</name>
<evidence type="ECO:0000256" key="1">
    <source>
        <dbReference type="SAM" id="Phobius"/>
    </source>
</evidence>